<name>W1Y9P1_9ZZZZ</name>
<sequence>MMLSVNHRQSSFEIDEKRAEQLFLADNDHTFYMSK</sequence>
<dbReference type="EMBL" id="AZMM01006835">
    <property type="protein sequence ID" value="ETJ39278.1"/>
    <property type="molecule type" value="Genomic_DNA"/>
</dbReference>
<comment type="caution">
    <text evidence="1">The sequence shown here is derived from an EMBL/GenBank/DDBJ whole genome shotgun (WGS) entry which is preliminary data.</text>
</comment>
<dbReference type="AlphaFoldDB" id="W1Y9P1"/>
<gene>
    <name evidence="1" type="ORF">Q604_UNBC06835G0001</name>
</gene>
<feature type="non-terminal residue" evidence="1">
    <location>
        <position position="35"/>
    </location>
</feature>
<accession>W1Y9P1</accession>
<reference evidence="1" key="1">
    <citation type="submission" date="2013-12" db="EMBL/GenBank/DDBJ databases">
        <title>A Varibaculum cambriense genome reconstructed from a premature infant gut community with otherwise low bacterial novelty that shifts toward anaerobic metabolism during the third week of life.</title>
        <authorList>
            <person name="Brown C.T."/>
            <person name="Sharon I."/>
            <person name="Thomas B.C."/>
            <person name="Castelle C.J."/>
            <person name="Morowitz M.J."/>
            <person name="Banfield J.F."/>
        </authorList>
    </citation>
    <scope>NUCLEOTIDE SEQUENCE</scope>
</reference>
<organism evidence="1">
    <name type="scientific">human gut metagenome</name>
    <dbReference type="NCBI Taxonomy" id="408170"/>
    <lineage>
        <taxon>unclassified sequences</taxon>
        <taxon>metagenomes</taxon>
        <taxon>organismal metagenomes</taxon>
    </lineage>
</organism>
<proteinExistence type="predicted"/>
<evidence type="ECO:0000313" key="1">
    <source>
        <dbReference type="EMBL" id="ETJ39278.1"/>
    </source>
</evidence>
<protein>
    <submittedName>
        <fullName evidence="1">Pentapeptide</fullName>
    </submittedName>
</protein>